<dbReference type="InParanoid" id="A0A4S2N299"/>
<dbReference type="InterPro" id="IPR051376">
    <property type="entry name" value="CWC25_splicing_factor"/>
</dbReference>
<feature type="compositionally biased region" description="Basic and acidic residues" evidence="8">
    <location>
        <begin position="275"/>
        <end position="301"/>
    </location>
</feature>
<keyword evidence="4" id="KW-0747">Spliceosome</keyword>
<evidence type="ECO:0000313" key="11">
    <source>
        <dbReference type="Proteomes" id="UP000298138"/>
    </source>
</evidence>
<evidence type="ECO:0000256" key="8">
    <source>
        <dbReference type="SAM" id="MobiDB-lite"/>
    </source>
</evidence>
<protein>
    <recommendedName>
        <fullName evidence="9">CBF1-interacting co-repressor CIR N-terminal domain-containing protein</fullName>
    </recommendedName>
</protein>
<evidence type="ECO:0000256" key="6">
    <source>
        <dbReference type="ARBA" id="ARBA00023187"/>
    </source>
</evidence>
<evidence type="ECO:0000256" key="3">
    <source>
        <dbReference type="ARBA" id="ARBA00022664"/>
    </source>
</evidence>
<dbReference type="GO" id="GO:0005684">
    <property type="term" value="C:U2-type spliceosomal complex"/>
    <property type="evidence" value="ECO:0007669"/>
    <property type="project" value="TreeGrafter"/>
</dbReference>
<feature type="region of interest" description="Disordered" evidence="8">
    <location>
        <begin position="151"/>
        <end position="410"/>
    </location>
</feature>
<dbReference type="PANTHER" id="PTHR16196">
    <property type="entry name" value="CELL CYCLE CONTROL PROTEIN CWF25"/>
    <property type="match status" value="1"/>
</dbReference>
<comment type="subcellular location">
    <subcellularLocation>
        <location evidence="1">Nucleus</location>
    </subcellularLocation>
</comment>
<evidence type="ECO:0000256" key="7">
    <source>
        <dbReference type="ARBA" id="ARBA00023242"/>
    </source>
</evidence>
<dbReference type="EMBL" id="ML220114">
    <property type="protein sequence ID" value="TGZ83288.1"/>
    <property type="molecule type" value="Genomic_DNA"/>
</dbReference>
<keyword evidence="6" id="KW-0508">mRNA splicing</keyword>
<dbReference type="Proteomes" id="UP000298138">
    <property type="component" value="Unassembled WGS sequence"/>
</dbReference>
<keyword evidence="5" id="KW-0175">Coiled coil</keyword>
<feature type="compositionally biased region" description="Basic residues" evidence="8">
    <location>
        <begin position="181"/>
        <end position="192"/>
    </location>
</feature>
<feature type="compositionally biased region" description="Basic and acidic residues" evidence="8">
    <location>
        <begin position="171"/>
        <end position="180"/>
    </location>
</feature>
<keyword evidence="3" id="KW-0507">mRNA processing</keyword>
<dbReference type="PANTHER" id="PTHR16196:SF0">
    <property type="entry name" value="PRE-MRNA-SPLICING FACTOR CWC25 HOMOLOG"/>
    <property type="match status" value="1"/>
</dbReference>
<reference evidence="10 11" key="1">
    <citation type="submission" date="2019-04" db="EMBL/GenBank/DDBJ databases">
        <title>Comparative genomics and transcriptomics to analyze fruiting body development in filamentous ascomycetes.</title>
        <authorList>
            <consortium name="DOE Joint Genome Institute"/>
            <person name="Lutkenhaus R."/>
            <person name="Traeger S."/>
            <person name="Breuer J."/>
            <person name="Kuo A."/>
            <person name="Lipzen A."/>
            <person name="Pangilinan J."/>
            <person name="Dilworth D."/>
            <person name="Sandor L."/>
            <person name="Poggeler S."/>
            <person name="Barry K."/>
            <person name="Grigoriev I.V."/>
            <person name="Nowrousian M."/>
        </authorList>
    </citation>
    <scope>NUCLEOTIDE SEQUENCE [LARGE SCALE GENOMIC DNA]</scope>
    <source>
        <strain evidence="10 11">CBS 389.68</strain>
    </source>
</reference>
<feature type="compositionally biased region" description="Basic and acidic residues" evidence="8">
    <location>
        <begin position="342"/>
        <end position="368"/>
    </location>
</feature>
<feature type="domain" description="CBF1-interacting co-repressor CIR N-terminal" evidence="9">
    <location>
        <begin position="10"/>
        <end position="46"/>
    </location>
</feature>
<feature type="compositionally biased region" description="Basic residues" evidence="8">
    <location>
        <begin position="202"/>
        <end position="213"/>
    </location>
</feature>
<dbReference type="GO" id="GO:0000398">
    <property type="term" value="P:mRNA splicing, via spliceosome"/>
    <property type="evidence" value="ECO:0007669"/>
    <property type="project" value="TreeGrafter"/>
</dbReference>
<feature type="compositionally biased region" description="Basic residues" evidence="8">
    <location>
        <begin position="223"/>
        <end position="233"/>
    </location>
</feature>
<gene>
    <name evidence="10" type="ORF">EX30DRAFT_394511</name>
</gene>
<accession>A0A4S2N299</accession>
<evidence type="ECO:0000313" key="10">
    <source>
        <dbReference type="EMBL" id="TGZ83288.1"/>
    </source>
</evidence>
<name>A0A4S2N299_9PEZI</name>
<evidence type="ECO:0000256" key="4">
    <source>
        <dbReference type="ARBA" id="ARBA00022728"/>
    </source>
</evidence>
<dbReference type="OrthoDB" id="21123at2759"/>
<organism evidence="10 11">
    <name type="scientific">Ascodesmis nigricans</name>
    <dbReference type="NCBI Taxonomy" id="341454"/>
    <lineage>
        <taxon>Eukaryota</taxon>
        <taxon>Fungi</taxon>
        <taxon>Dikarya</taxon>
        <taxon>Ascomycota</taxon>
        <taxon>Pezizomycotina</taxon>
        <taxon>Pezizomycetes</taxon>
        <taxon>Pezizales</taxon>
        <taxon>Ascodesmidaceae</taxon>
        <taxon>Ascodesmis</taxon>
    </lineage>
</organism>
<dbReference type="STRING" id="341454.A0A4S2N299"/>
<evidence type="ECO:0000259" key="9">
    <source>
        <dbReference type="SMART" id="SM01083"/>
    </source>
</evidence>
<dbReference type="Pfam" id="PF12542">
    <property type="entry name" value="CWC25"/>
    <property type="match status" value="1"/>
</dbReference>
<dbReference type="InterPro" id="IPR019339">
    <property type="entry name" value="CIR_N_dom"/>
</dbReference>
<evidence type="ECO:0000256" key="1">
    <source>
        <dbReference type="ARBA" id="ARBA00004123"/>
    </source>
</evidence>
<evidence type="ECO:0000256" key="5">
    <source>
        <dbReference type="ARBA" id="ARBA00023054"/>
    </source>
</evidence>
<proteinExistence type="inferred from homology"/>
<evidence type="ECO:0000256" key="2">
    <source>
        <dbReference type="ARBA" id="ARBA00006695"/>
    </source>
</evidence>
<dbReference type="Pfam" id="PF10197">
    <property type="entry name" value="Cir_N"/>
    <property type="match status" value="1"/>
</dbReference>
<feature type="compositionally biased region" description="Basic residues" evidence="8">
    <location>
        <begin position="240"/>
        <end position="257"/>
    </location>
</feature>
<dbReference type="InterPro" id="IPR022209">
    <property type="entry name" value="CWC25"/>
</dbReference>
<comment type="similarity">
    <text evidence="2">Belongs to the CWC25 family.</text>
</comment>
<keyword evidence="11" id="KW-1185">Reference proteome</keyword>
<keyword evidence="7" id="KW-0539">Nucleus</keyword>
<dbReference type="SMART" id="SM01083">
    <property type="entry name" value="Cir_N"/>
    <property type="match status" value="1"/>
</dbReference>
<sequence length="410" mass="48027">MGGDLNLKKSWHPKLGKNQERVWAEEKKALEERKRVEQWKKEREQERQTLELRRIHEAAGGKKVVDRVDFLYEGPAAGMTRTTDEMEAYLLGTRRIDDLLKGTDNEVLKKDAGQESFMQQKNANTVRDTQAKIREDPLLAIKRQEQQAYESFMKDPLKKRKLLEVAGIAPKDGKDRERDRGHRRSSRRSHRSRRDDDDRREHRSSHKRRRSRSRSQDSSRSRSPPRRSRRNRSRSSSPRSSRHKRSDRHNDRRHRRSPSSSRTPPSPNRTRSPHRRSEASETDRRSAFRERSPRWPRDNDGRRRRPSPSYRDSPRAGPIEEEQEAERQRKLAAMQSNAENMNVDRAKRIAELEAKEKAEAETEAEARMKNNRQGGKAEFLSSASKSAGNLDLAERVRRGRQGMGEGRDRD</sequence>
<dbReference type="AlphaFoldDB" id="A0A4S2N299"/>